<dbReference type="PATRIC" id="fig|1423779.3.peg.1442"/>
<gene>
    <name evidence="1" type="ORF">FC49_GL001403</name>
</gene>
<accession>A0A0R1WEB0</accession>
<sequence length="241" mass="27620">MAEQQRLQEAGYAPIHFSSLFPISQYIMVGQNLNGPAAAPVGRAKAAPVESLTQLRAVLNGSARLLILDLEFFQAGNQNHIFQLAGRIYGQAEKFNYYFFNSQQTETRQLQFLRRYDVPFSQAQQYTVKHQLPRIINLVASLAPDYLVSWDNSQDFKALQRAANRLALPKQNRFWNNIQAIDLEKLVAQQVWNGQKALGLKKMCQLLNLLPFKFHQAQHDVRAIEAILKFYSLDLSRELLL</sequence>
<proteinExistence type="predicted"/>
<dbReference type="InterPro" id="IPR012337">
    <property type="entry name" value="RNaseH-like_sf"/>
</dbReference>
<dbReference type="RefSeq" id="WP_056984127.1">
    <property type="nucleotide sequence ID" value="NZ_AZGE01000004.1"/>
</dbReference>
<evidence type="ECO:0000313" key="1">
    <source>
        <dbReference type="EMBL" id="KRM16286.1"/>
    </source>
</evidence>
<organism evidence="1 2">
    <name type="scientific">Limosilactobacillus oris DSM 4864</name>
    <dbReference type="NCBI Taxonomy" id="1423779"/>
    <lineage>
        <taxon>Bacteria</taxon>
        <taxon>Bacillati</taxon>
        <taxon>Bacillota</taxon>
        <taxon>Bacilli</taxon>
        <taxon>Lactobacillales</taxon>
        <taxon>Lactobacillaceae</taxon>
        <taxon>Limosilactobacillus</taxon>
    </lineage>
</organism>
<name>A0A0R1WEB0_9LACO</name>
<comment type="caution">
    <text evidence="1">The sequence shown here is derived from an EMBL/GenBank/DDBJ whole genome shotgun (WGS) entry which is preliminary data.</text>
</comment>
<dbReference type="Proteomes" id="UP000050973">
    <property type="component" value="Unassembled WGS sequence"/>
</dbReference>
<dbReference type="AlphaFoldDB" id="A0A0R1WEB0"/>
<dbReference type="EMBL" id="AZGE01000004">
    <property type="protein sequence ID" value="KRM16286.1"/>
    <property type="molecule type" value="Genomic_DNA"/>
</dbReference>
<evidence type="ECO:0008006" key="3">
    <source>
        <dbReference type="Google" id="ProtNLM"/>
    </source>
</evidence>
<protein>
    <recommendedName>
        <fullName evidence="3">Exonuclease domain-containing protein</fullName>
    </recommendedName>
</protein>
<reference evidence="1 2" key="1">
    <citation type="journal article" date="2015" name="Genome Announc.">
        <title>Expanding the biotechnology potential of lactobacilli through comparative genomics of 213 strains and associated genera.</title>
        <authorList>
            <person name="Sun Z."/>
            <person name="Harris H.M."/>
            <person name="McCann A."/>
            <person name="Guo C."/>
            <person name="Argimon S."/>
            <person name="Zhang W."/>
            <person name="Yang X."/>
            <person name="Jeffery I.B."/>
            <person name="Cooney J.C."/>
            <person name="Kagawa T.F."/>
            <person name="Liu W."/>
            <person name="Song Y."/>
            <person name="Salvetti E."/>
            <person name="Wrobel A."/>
            <person name="Rasinkangas P."/>
            <person name="Parkhill J."/>
            <person name="Rea M.C."/>
            <person name="O'Sullivan O."/>
            <person name="Ritari J."/>
            <person name="Douillard F.P."/>
            <person name="Paul Ross R."/>
            <person name="Yang R."/>
            <person name="Briner A.E."/>
            <person name="Felis G.E."/>
            <person name="de Vos W.M."/>
            <person name="Barrangou R."/>
            <person name="Klaenhammer T.R."/>
            <person name="Caufield P.W."/>
            <person name="Cui Y."/>
            <person name="Zhang H."/>
            <person name="O'Toole P.W."/>
        </authorList>
    </citation>
    <scope>NUCLEOTIDE SEQUENCE [LARGE SCALE GENOMIC DNA]</scope>
    <source>
        <strain evidence="1 2">DSM 4864</strain>
    </source>
</reference>
<dbReference type="Gene3D" id="3.30.420.10">
    <property type="entry name" value="Ribonuclease H-like superfamily/Ribonuclease H"/>
    <property type="match status" value="1"/>
</dbReference>
<evidence type="ECO:0000313" key="2">
    <source>
        <dbReference type="Proteomes" id="UP000050973"/>
    </source>
</evidence>
<dbReference type="GO" id="GO:0003676">
    <property type="term" value="F:nucleic acid binding"/>
    <property type="evidence" value="ECO:0007669"/>
    <property type="project" value="InterPro"/>
</dbReference>
<dbReference type="SUPFAM" id="SSF53098">
    <property type="entry name" value="Ribonuclease H-like"/>
    <property type="match status" value="1"/>
</dbReference>
<dbReference type="InterPro" id="IPR036397">
    <property type="entry name" value="RNaseH_sf"/>
</dbReference>